<gene>
    <name evidence="1" type="ORF">KSX_28420</name>
</gene>
<evidence type="ECO:0000313" key="2">
    <source>
        <dbReference type="Proteomes" id="UP000612362"/>
    </source>
</evidence>
<protein>
    <submittedName>
        <fullName evidence="1">Uncharacterized protein</fullName>
    </submittedName>
</protein>
<dbReference type="AlphaFoldDB" id="A0A8J3I4I8"/>
<keyword evidence="2" id="KW-1185">Reference proteome</keyword>
<dbReference type="EMBL" id="BNJF01000001">
    <property type="protein sequence ID" value="GHO44679.1"/>
    <property type="molecule type" value="Genomic_DNA"/>
</dbReference>
<dbReference type="Proteomes" id="UP000612362">
    <property type="component" value="Unassembled WGS sequence"/>
</dbReference>
<accession>A0A8J3I4I8</accession>
<proteinExistence type="predicted"/>
<name>A0A8J3I4I8_9CHLR</name>
<evidence type="ECO:0000313" key="1">
    <source>
        <dbReference type="EMBL" id="GHO44679.1"/>
    </source>
</evidence>
<organism evidence="1 2">
    <name type="scientific">Ktedonospora formicarum</name>
    <dbReference type="NCBI Taxonomy" id="2778364"/>
    <lineage>
        <taxon>Bacteria</taxon>
        <taxon>Bacillati</taxon>
        <taxon>Chloroflexota</taxon>
        <taxon>Ktedonobacteria</taxon>
        <taxon>Ktedonobacterales</taxon>
        <taxon>Ktedonobacteraceae</taxon>
        <taxon>Ktedonospora</taxon>
    </lineage>
</organism>
<sequence length="86" mass="9293">MTALVKKKVILTAFSSIIAMLLWLSNISPALASSKHALAASTPKRHHRSLPSLLIKGMRITGVIPEQGILSIVVTHRSIISTIREA</sequence>
<comment type="caution">
    <text evidence="1">The sequence shown here is derived from an EMBL/GenBank/DDBJ whole genome shotgun (WGS) entry which is preliminary data.</text>
</comment>
<reference evidence="1" key="1">
    <citation type="submission" date="2020-10" db="EMBL/GenBank/DDBJ databases">
        <title>Taxonomic study of unclassified bacteria belonging to the class Ktedonobacteria.</title>
        <authorList>
            <person name="Yabe S."/>
            <person name="Wang C.M."/>
            <person name="Zheng Y."/>
            <person name="Sakai Y."/>
            <person name="Cavaletti L."/>
            <person name="Monciardini P."/>
            <person name="Donadio S."/>
        </authorList>
    </citation>
    <scope>NUCLEOTIDE SEQUENCE</scope>
    <source>
        <strain evidence="1">SOSP1-1</strain>
    </source>
</reference>